<sequence>MTSVKTIAMMAMLVIVAALIYMGYRTFNSMQSKLNELESRVNAPQLRPPVMSPIVPLNFIESEDLDKELD</sequence>
<evidence type="ECO:0000313" key="2">
    <source>
        <dbReference type="EMBL" id="AIW68592.1"/>
    </source>
</evidence>
<keyword evidence="1" id="KW-0812">Transmembrane</keyword>
<evidence type="ECO:0000313" key="3">
    <source>
        <dbReference type="Proteomes" id="UP000146922"/>
    </source>
</evidence>
<feature type="transmembrane region" description="Helical" evidence="1">
    <location>
        <begin position="6"/>
        <end position="24"/>
    </location>
</feature>
<keyword evidence="1" id="KW-0472">Membrane</keyword>
<organism evidence="2 3">
    <name type="scientific">common midwife toad virus-NL</name>
    <dbReference type="NCBI Taxonomy" id="2849710"/>
    <lineage>
        <taxon>Viruses</taxon>
        <taxon>Varidnaviria</taxon>
        <taxon>Bamfordvirae</taxon>
        <taxon>Nucleocytoviricota</taxon>
        <taxon>Megaviricetes</taxon>
        <taxon>Pimascovirales</taxon>
        <taxon>Pimascovirales incertae sedis</taxon>
        <taxon>Iridoviridae</taxon>
        <taxon>Alphairidovirinae</taxon>
        <taxon>Ranavirus</taxon>
        <taxon>Ranavirus alytes1</taxon>
        <taxon>Common midwife toad virus</taxon>
    </lineage>
</organism>
<protein>
    <recommendedName>
        <fullName evidence="4">Transmembrane protein</fullName>
    </recommendedName>
</protein>
<evidence type="ECO:0000256" key="1">
    <source>
        <dbReference type="SAM" id="Phobius"/>
    </source>
</evidence>
<name>A0A0A0VGQ8_9VIRU</name>
<dbReference type="EMBL" id="KP056312">
    <property type="protein sequence ID" value="AIW68592.1"/>
    <property type="molecule type" value="Genomic_DNA"/>
</dbReference>
<dbReference type="Proteomes" id="UP000146922">
    <property type="component" value="Segment"/>
</dbReference>
<dbReference type="OrthoDB" id="25455at10239"/>
<proteinExistence type="predicted"/>
<keyword evidence="1" id="KW-1133">Transmembrane helix</keyword>
<accession>A0A0A0VGQ8</accession>
<keyword evidence="3" id="KW-1185">Reference proteome</keyword>
<reference evidence="2 3" key="1">
    <citation type="submission" date="2014-10" db="EMBL/GenBank/DDBJ databases">
        <authorList>
            <person name="van Beurden S.J."/>
            <person name="Hughes J."/>
            <person name="Saucedo B."/>
            <person name="Rijks J."/>
            <person name="Kik M."/>
            <person name="Haenen O.L.M."/>
            <person name="Engelsma M.Y."/>
            <person name="Grone A."/>
            <person name="Verheije H."/>
            <person name="Wilkie G."/>
        </authorList>
    </citation>
    <scope>NUCLEOTIDE SEQUENCE [LARGE SCALE GENOMIC DNA]</scope>
    <source>
        <strain evidence="2">Pelophylax kl. esculentus/2013/NL</strain>
    </source>
</reference>
<evidence type="ECO:0008006" key="4">
    <source>
        <dbReference type="Google" id="ProtNLM"/>
    </source>
</evidence>